<proteinExistence type="predicted"/>
<protein>
    <submittedName>
        <fullName evidence="1">Uncharacterized protein</fullName>
    </submittedName>
</protein>
<gene>
    <name evidence="1" type="ORF">FAES_1119</name>
</gene>
<dbReference type="AlphaFoldDB" id="I0K4S6"/>
<dbReference type="Proteomes" id="UP000011058">
    <property type="component" value="Chromosome"/>
</dbReference>
<reference evidence="1 2" key="1">
    <citation type="journal article" date="2012" name="J. Bacteriol.">
        <title>Genome Sequence of Fibrella aestuarina BUZ 2T, a Filamentous Marine Bacterium.</title>
        <authorList>
            <person name="Filippini M."/>
            <person name="Qi W."/>
            <person name="Blom J."/>
            <person name="Goesmann A."/>
            <person name="Smits T.H."/>
            <person name="Bagheri H.C."/>
        </authorList>
    </citation>
    <scope>NUCLEOTIDE SEQUENCE [LARGE SCALE GENOMIC DNA]</scope>
    <source>
        <strain evidence="2">BUZ 2T</strain>
    </source>
</reference>
<dbReference type="HOGENOM" id="CLU_1150499_0_0_10"/>
<accession>I0K4S6</accession>
<keyword evidence="2" id="KW-1185">Reference proteome</keyword>
<dbReference type="OrthoDB" id="948474at2"/>
<dbReference type="RefSeq" id="WP_015330229.1">
    <property type="nucleotide sequence ID" value="NC_020054.1"/>
</dbReference>
<dbReference type="KEGG" id="fae:FAES_1119"/>
<sequence length="241" mass="26137">MAQSYPQTILQNTLHALGKADAQPASGADLIREWQSALKNADGTETVSQHLTDLYDELLNPTPDSHRVKHHLNALAAQTQSLARSADADMTDQLTQLAESLRSFATDLNRVGDDSQLAENQTADGTIYDLYNPGDRAQKLFIDTLETFSAGPSGVTPEQGSAMVEDWITVVRSDVSTQWIEASLLQLRDALEAGDMRTTERLMRELAGTAQEYANSTPDGPFSKDLTNLATALISFAGPLS</sequence>
<evidence type="ECO:0000313" key="1">
    <source>
        <dbReference type="EMBL" id="CCG99129.1"/>
    </source>
</evidence>
<evidence type="ECO:0000313" key="2">
    <source>
        <dbReference type="Proteomes" id="UP000011058"/>
    </source>
</evidence>
<organism evidence="1 2">
    <name type="scientific">Fibrella aestuarina BUZ 2</name>
    <dbReference type="NCBI Taxonomy" id="1166018"/>
    <lineage>
        <taxon>Bacteria</taxon>
        <taxon>Pseudomonadati</taxon>
        <taxon>Bacteroidota</taxon>
        <taxon>Cytophagia</taxon>
        <taxon>Cytophagales</taxon>
        <taxon>Spirosomataceae</taxon>
        <taxon>Fibrella</taxon>
    </lineage>
</organism>
<name>I0K4S6_9BACT</name>
<dbReference type="eggNOG" id="ENOG50339AA">
    <property type="taxonomic scope" value="Bacteria"/>
</dbReference>
<dbReference type="EMBL" id="HE796683">
    <property type="protein sequence ID" value="CCG99129.1"/>
    <property type="molecule type" value="Genomic_DNA"/>
</dbReference>
<dbReference type="PATRIC" id="fig|1166018.3.peg.2841"/>